<accession>G0EVA9</accession>
<dbReference type="EMBL" id="CP002877">
    <property type="protein sequence ID" value="AEI75813.1"/>
    <property type="molecule type" value="Genomic_DNA"/>
</dbReference>
<feature type="compositionally biased region" description="Basic residues" evidence="1">
    <location>
        <begin position="1"/>
        <end position="12"/>
    </location>
</feature>
<name>G0EVA9_CUPNN</name>
<evidence type="ECO:0000256" key="1">
    <source>
        <dbReference type="SAM" id="MobiDB-lite"/>
    </source>
</evidence>
<organism evidence="2 3">
    <name type="scientific">Cupriavidus necator (strain ATCC 43291 / DSM 13513 / CCUG 52238 / LMG 8453 / N-1)</name>
    <name type="common">Ralstonia eutropha</name>
    <dbReference type="NCBI Taxonomy" id="1042878"/>
    <lineage>
        <taxon>Bacteria</taxon>
        <taxon>Pseudomonadati</taxon>
        <taxon>Pseudomonadota</taxon>
        <taxon>Betaproteobacteria</taxon>
        <taxon>Burkholderiales</taxon>
        <taxon>Burkholderiaceae</taxon>
        <taxon>Cupriavidus</taxon>
    </lineage>
</organism>
<dbReference type="HOGENOM" id="CLU_2583839_0_0_4"/>
<proteinExistence type="predicted"/>
<dbReference type="Proteomes" id="UP000006798">
    <property type="component" value="Chromosome 1"/>
</dbReference>
<evidence type="ECO:0000313" key="2">
    <source>
        <dbReference type="EMBL" id="AEI75813.1"/>
    </source>
</evidence>
<dbReference type="KEGG" id="cnc:CNE_1c04480"/>
<reference evidence="2 3" key="1">
    <citation type="journal article" date="2011" name="J. Bacteriol.">
        <title>Complete genome sequence of the type strain Cupriavidus necator N-1.</title>
        <authorList>
            <person name="Poehlein A."/>
            <person name="Kusian B."/>
            <person name="Friedrich B."/>
            <person name="Daniel R."/>
            <person name="Bowien B."/>
        </authorList>
    </citation>
    <scope>NUCLEOTIDE SEQUENCE [LARGE SCALE GENOMIC DNA]</scope>
    <source>
        <strain evidence="3">ATCC 43291 / DSM 13513 / CCUG 52238 / LMG 8453 / N-1</strain>
    </source>
</reference>
<sequence>MGRRKKRRKFWRKPSMIKDGGDFHPARAGPRRPGRAARAARRALLVWMTMHSRGRGEPGRSGAADAWPGLASGRGCVGAM</sequence>
<evidence type="ECO:0000313" key="3">
    <source>
        <dbReference type="Proteomes" id="UP000006798"/>
    </source>
</evidence>
<gene>
    <name evidence="2" type="ordered locus">CNE_1c04480</name>
</gene>
<feature type="region of interest" description="Disordered" evidence="1">
    <location>
        <begin position="1"/>
        <end position="34"/>
    </location>
</feature>
<protein>
    <submittedName>
        <fullName evidence="2">Uncharacterized protein</fullName>
    </submittedName>
</protein>
<dbReference type="AlphaFoldDB" id="G0EVA9"/>